<dbReference type="Pfam" id="PF13440">
    <property type="entry name" value="Polysacc_synt_3"/>
    <property type="match status" value="1"/>
</dbReference>
<comment type="caution">
    <text evidence="8">The sequence shown here is derived from an EMBL/GenBank/DDBJ whole genome shotgun (WGS) entry which is preliminary data.</text>
</comment>
<keyword evidence="4 7" id="KW-0812">Transmembrane</keyword>
<keyword evidence="5 7" id="KW-1133">Transmembrane helix</keyword>
<comment type="similarity">
    <text evidence="2">Belongs to the polysaccharide synthase family.</text>
</comment>
<feature type="transmembrane region" description="Helical" evidence="7">
    <location>
        <begin position="211"/>
        <end position="237"/>
    </location>
</feature>
<evidence type="ECO:0000313" key="8">
    <source>
        <dbReference type="EMBL" id="MCJ0825708.1"/>
    </source>
</evidence>
<evidence type="ECO:0000256" key="2">
    <source>
        <dbReference type="ARBA" id="ARBA00007430"/>
    </source>
</evidence>
<reference evidence="8 9" key="1">
    <citation type="submission" date="2022-03" db="EMBL/GenBank/DDBJ databases">
        <title>Luteimonas soily sp. nov., a novel bacterium isolated from the soil.</title>
        <authorList>
            <person name="Zhang X."/>
        </authorList>
    </citation>
    <scope>NUCLEOTIDE SEQUENCE [LARGE SCALE GENOMIC DNA]</scope>
    <source>
        <strain evidence="8 9">50</strain>
    </source>
</reference>
<feature type="transmembrane region" description="Helical" evidence="7">
    <location>
        <begin position="115"/>
        <end position="139"/>
    </location>
</feature>
<feature type="transmembrane region" description="Helical" evidence="7">
    <location>
        <begin position="445"/>
        <end position="464"/>
    </location>
</feature>
<evidence type="ECO:0000256" key="6">
    <source>
        <dbReference type="ARBA" id="ARBA00023136"/>
    </source>
</evidence>
<keyword evidence="9" id="KW-1185">Reference proteome</keyword>
<dbReference type="Proteomes" id="UP001165423">
    <property type="component" value="Unassembled WGS sequence"/>
</dbReference>
<feature type="transmembrane region" description="Helical" evidence="7">
    <location>
        <begin position="290"/>
        <end position="310"/>
    </location>
</feature>
<dbReference type="InterPro" id="IPR050833">
    <property type="entry name" value="Poly_Biosynth_Transport"/>
</dbReference>
<feature type="transmembrane region" description="Helical" evidence="7">
    <location>
        <begin position="151"/>
        <end position="171"/>
    </location>
</feature>
<evidence type="ECO:0000256" key="7">
    <source>
        <dbReference type="SAM" id="Phobius"/>
    </source>
</evidence>
<evidence type="ECO:0000313" key="9">
    <source>
        <dbReference type="Proteomes" id="UP001165423"/>
    </source>
</evidence>
<feature type="transmembrane region" description="Helical" evidence="7">
    <location>
        <begin position="383"/>
        <end position="402"/>
    </location>
</feature>
<dbReference type="EMBL" id="JALGCL010000002">
    <property type="protein sequence ID" value="MCJ0825708.1"/>
    <property type="molecule type" value="Genomic_DNA"/>
</dbReference>
<dbReference type="CDD" id="cd13127">
    <property type="entry name" value="MATE_tuaB_like"/>
    <property type="match status" value="1"/>
</dbReference>
<dbReference type="RefSeq" id="WP_243320490.1">
    <property type="nucleotide sequence ID" value="NZ_JALGCL010000002.1"/>
</dbReference>
<evidence type="ECO:0000256" key="4">
    <source>
        <dbReference type="ARBA" id="ARBA00022692"/>
    </source>
</evidence>
<feature type="transmembrane region" description="Helical" evidence="7">
    <location>
        <begin position="322"/>
        <end position="345"/>
    </location>
</feature>
<comment type="subcellular location">
    <subcellularLocation>
        <location evidence="1">Cell membrane</location>
        <topology evidence="1">Multi-pass membrane protein</topology>
    </subcellularLocation>
</comment>
<feature type="transmembrane region" description="Helical" evidence="7">
    <location>
        <begin position="45"/>
        <end position="71"/>
    </location>
</feature>
<evidence type="ECO:0000256" key="5">
    <source>
        <dbReference type="ARBA" id="ARBA00022989"/>
    </source>
</evidence>
<dbReference type="PANTHER" id="PTHR30250">
    <property type="entry name" value="PST FAMILY PREDICTED COLANIC ACID TRANSPORTER"/>
    <property type="match status" value="1"/>
</dbReference>
<sequence length="495" mass="52578">MTSSGSLTHRAANATWWSALEIAARYGVQLGVMIVLARLLSPSDFGLVAMLLVFTSVAVLLVDAGFGTALVQQQRTSDDDESTVFLTGIGASVVACCILWLAAPSIAAFYSQPVLVPLVRLLLFVLPLSALAAVPDALLTQRLDFRARANAEVFASLASGAVAVLLAWRGFGVWSLAWQSIVAIGVRAALLWLYSGWRLRGRFRLASFRRLFAFGSYMLLANLLNTLSIRLQSLLIGRMFDSRALGYYTLAQNTQQAPAQFMSGVLNRVGLPVFSTIADQPAKLVGALRLSLRVAIFAFVPCMVGIAVIAKPLVVMLYGPRWAPAAPILGLLSASAAFWPLHVLNMAAIGAQGRSDLVFRLELVKRIASIGLIVAASPRGPVAIAWAVLVASLFAVAVNTWYSKKLLGYGALAQLRDQAGTLLLSALAASAGWLVLRWLPPGTGAMVAAIAAAVIVYLTGAVLGRHPALADLRELWRALRTGAAPRPAAGDEGRA</sequence>
<feature type="transmembrane region" description="Helical" evidence="7">
    <location>
        <begin position="422"/>
        <end position="439"/>
    </location>
</feature>
<accession>A0ABT0A409</accession>
<keyword evidence="3" id="KW-1003">Cell membrane</keyword>
<organism evidence="8 9">
    <name type="scientific">Cognatiluteimonas sedimenti</name>
    <dbReference type="NCBI Taxonomy" id="2927791"/>
    <lineage>
        <taxon>Bacteria</taxon>
        <taxon>Pseudomonadati</taxon>
        <taxon>Pseudomonadota</taxon>
        <taxon>Gammaproteobacteria</taxon>
        <taxon>Lysobacterales</taxon>
        <taxon>Lysobacteraceae</taxon>
        <taxon>Cognatiluteimonas</taxon>
    </lineage>
</organism>
<feature type="transmembrane region" description="Helical" evidence="7">
    <location>
        <begin position="177"/>
        <end position="199"/>
    </location>
</feature>
<evidence type="ECO:0000256" key="1">
    <source>
        <dbReference type="ARBA" id="ARBA00004651"/>
    </source>
</evidence>
<evidence type="ECO:0000256" key="3">
    <source>
        <dbReference type="ARBA" id="ARBA00022475"/>
    </source>
</evidence>
<proteinExistence type="inferred from homology"/>
<protein>
    <submittedName>
        <fullName evidence="8">Lipopolysaccharide biosynthesis protein</fullName>
    </submittedName>
</protein>
<gene>
    <name evidence="8" type="ORF">MQC88_07030</name>
</gene>
<dbReference type="PANTHER" id="PTHR30250:SF10">
    <property type="entry name" value="LIPOPOLYSACCHARIDE BIOSYNTHESIS PROTEIN WZXC"/>
    <property type="match status" value="1"/>
</dbReference>
<feature type="transmembrane region" description="Helical" evidence="7">
    <location>
        <begin position="83"/>
        <end position="103"/>
    </location>
</feature>
<name>A0ABT0A409_9GAMM</name>
<keyword evidence="6 7" id="KW-0472">Membrane</keyword>